<dbReference type="AlphaFoldDB" id="A0AAD4DQC7"/>
<protein>
    <submittedName>
        <fullName evidence="2">Uncharacterized protein</fullName>
    </submittedName>
</protein>
<reference evidence="2" key="1">
    <citation type="journal article" date="2020" name="New Phytol.">
        <title>Comparative genomics reveals dynamic genome evolution in host specialist ectomycorrhizal fungi.</title>
        <authorList>
            <person name="Lofgren L.A."/>
            <person name="Nguyen N.H."/>
            <person name="Vilgalys R."/>
            <person name="Ruytinx J."/>
            <person name="Liao H.L."/>
            <person name="Branco S."/>
            <person name="Kuo A."/>
            <person name="LaButti K."/>
            <person name="Lipzen A."/>
            <person name="Andreopoulos W."/>
            <person name="Pangilinan J."/>
            <person name="Riley R."/>
            <person name="Hundley H."/>
            <person name="Na H."/>
            <person name="Barry K."/>
            <person name="Grigoriev I.V."/>
            <person name="Stajich J.E."/>
            <person name="Kennedy P.G."/>
        </authorList>
    </citation>
    <scope>NUCLEOTIDE SEQUENCE</scope>
    <source>
        <strain evidence="2">FC203</strain>
    </source>
</reference>
<dbReference type="GeneID" id="64664925"/>
<gene>
    <name evidence="2" type="ORF">F5891DRAFT_138719</name>
</gene>
<sequence>MISLAFLRLGFWRCRGRNPPSAAPRPCREGAPGGSNAVEHRFGTQQHVVASSRQPNLAVVTSEIHTYMFRIWDLGQVVCLRTKSSTNTH</sequence>
<evidence type="ECO:0000313" key="2">
    <source>
        <dbReference type="EMBL" id="KAG1889662.1"/>
    </source>
</evidence>
<name>A0AAD4DQC7_9AGAM</name>
<dbReference type="RefSeq" id="XP_041217523.1">
    <property type="nucleotide sequence ID" value="XM_041370627.1"/>
</dbReference>
<comment type="caution">
    <text evidence="2">The sequence shown here is derived from an EMBL/GenBank/DDBJ whole genome shotgun (WGS) entry which is preliminary data.</text>
</comment>
<feature type="region of interest" description="Disordered" evidence="1">
    <location>
        <begin position="17"/>
        <end position="38"/>
    </location>
</feature>
<proteinExistence type="predicted"/>
<evidence type="ECO:0000313" key="3">
    <source>
        <dbReference type="Proteomes" id="UP001195769"/>
    </source>
</evidence>
<accession>A0AAD4DQC7</accession>
<evidence type="ECO:0000256" key="1">
    <source>
        <dbReference type="SAM" id="MobiDB-lite"/>
    </source>
</evidence>
<keyword evidence="3" id="KW-1185">Reference proteome</keyword>
<dbReference type="Proteomes" id="UP001195769">
    <property type="component" value="Unassembled WGS sequence"/>
</dbReference>
<organism evidence="2 3">
    <name type="scientific">Suillus fuscotomentosus</name>
    <dbReference type="NCBI Taxonomy" id="1912939"/>
    <lineage>
        <taxon>Eukaryota</taxon>
        <taxon>Fungi</taxon>
        <taxon>Dikarya</taxon>
        <taxon>Basidiomycota</taxon>
        <taxon>Agaricomycotina</taxon>
        <taxon>Agaricomycetes</taxon>
        <taxon>Agaricomycetidae</taxon>
        <taxon>Boletales</taxon>
        <taxon>Suillineae</taxon>
        <taxon>Suillaceae</taxon>
        <taxon>Suillus</taxon>
    </lineage>
</organism>
<dbReference type="EMBL" id="JABBWK010000155">
    <property type="protein sequence ID" value="KAG1889662.1"/>
    <property type="molecule type" value="Genomic_DNA"/>
</dbReference>